<evidence type="ECO:0000313" key="2">
    <source>
        <dbReference type="Proteomes" id="UP001279734"/>
    </source>
</evidence>
<organism evidence="1 2">
    <name type="scientific">Nepenthes gracilis</name>
    <name type="common">Slender pitcher plant</name>
    <dbReference type="NCBI Taxonomy" id="150966"/>
    <lineage>
        <taxon>Eukaryota</taxon>
        <taxon>Viridiplantae</taxon>
        <taxon>Streptophyta</taxon>
        <taxon>Embryophyta</taxon>
        <taxon>Tracheophyta</taxon>
        <taxon>Spermatophyta</taxon>
        <taxon>Magnoliopsida</taxon>
        <taxon>eudicotyledons</taxon>
        <taxon>Gunneridae</taxon>
        <taxon>Pentapetalae</taxon>
        <taxon>Caryophyllales</taxon>
        <taxon>Nepenthaceae</taxon>
        <taxon>Nepenthes</taxon>
    </lineage>
</organism>
<gene>
    <name evidence="1" type="ORF">Nepgr_031604</name>
</gene>
<dbReference type="EMBL" id="BSYO01000037">
    <property type="protein sequence ID" value="GMH29761.1"/>
    <property type="molecule type" value="Genomic_DNA"/>
</dbReference>
<accession>A0AAD3Y7N4</accession>
<evidence type="ECO:0000313" key="1">
    <source>
        <dbReference type="EMBL" id="GMH29761.1"/>
    </source>
</evidence>
<sequence length="97" mass="11102">MLRGDAAAGGPVSCVTQKYGDMCRWTPEFLPLEAYGSDSQRKLPKQKANLIFKRQDSQFSRNFNFLFLGEISRAKIFFLFSFRCISLVKEGVSKHML</sequence>
<reference evidence="1" key="1">
    <citation type="submission" date="2023-05" db="EMBL/GenBank/DDBJ databases">
        <title>Nepenthes gracilis genome sequencing.</title>
        <authorList>
            <person name="Fukushima K."/>
        </authorList>
    </citation>
    <scope>NUCLEOTIDE SEQUENCE</scope>
    <source>
        <strain evidence="1">SING2019-196</strain>
    </source>
</reference>
<name>A0AAD3Y7N4_NEPGR</name>
<keyword evidence="2" id="KW-1185">Reference proteome</keyword>
<protein>
    <submittedName>
        <fullName evidence="1">Uncharacterized protein</fullName>
    </submittedName>
</protein>
<proteinExistence type="predicted"/>
<dbReference type="Proteomes" id="UP001279734">
    <property type="component" value="Unassembled WGS sequence"/>
</dbReference>
<dbReference type="AlphaFoldDB" id="A0AAD3Y7N4"/>
<comment type="caution">
    <text evidence="1">The sequence shown here is derived from an EMBL/GenBank/DDBJ whole genome shotgun (WGS) entry which is preliminary data.</text>
</comment>